<accession>A0A813KQ81</accession>
<evidence type="ECO:0008006" key="3">
    <source>
        <dbReference type="Google" id="ProtNLM"/>
    </source>
</evidence>
<name>A0A813KQ81_POLGL</name>
<organism evidence="1 2">
    <name type="scientific">Polarella glacialis</name>
    <name type="common">Dinoflagellate</name>
    <dbReference type="NCBI Taxonomy" id="89957"/>
    <lineage>
        <taxon>Eukaryota</taxon>
        <taxon>Sar</taxon>
        <taxon>Alveolata</taxon>
        <taxon>Dinophyceae</taxon>
        <taxon>Suessiales</taxon>
        <taxon>Suessiaceae</taxon>
        <taxon>Polarella</taxon>
    </lineage>
</organism>
<dbReference type="AlphaFoldDB" id="A0A813KQ81"/>
<comment type="caution">
    <text evidence="1">The sequence shown here is derived from an EMBL/GenBank/DDBJ whole genome shotgun (WGS) entry which is preliminary data.</text>
</comment>
<reference evidence="1" key="1">
    <citation type="submission" date="2021-02" db="EMBL/GenBank/DDBJ databases">
        <authorList>
            <person name="Dougan E. K."/>
            <person name="Rhodes N."/>
            <person name="Thang M."/>
            <person name="Chan C."/>
        </authorList>
    </citation>
    <scope>NUCLEOTIDE SEQUENCE</scope>
</reference>
<evidence type="ECO:0000313" key="1">
    <source>
        <dbReference type="EMBL" id="CAE8710169.1"/>
    </source>
</evidence>
<proteinExistence type="predicted"/>
<dbReference type="Proteomes" id="UP000626109">
    <property type="component" value="Unassembled WGS sequence"/>
</dbReference>
<sequence>MAEARLEHKGAEVPLATKVTGSFGGDMASPEEALAAQLGALAAGVEMDLEVSLPPGTHLASVRRLANTLGFIALKGESSAQQQDHVLRLFNLNRHLQVVHAASLFVVPNLPEAADKKLVREVELMLHSREARMNPGTLCLLSDDADFQPILQSARREGW</sequence>
<gene>
    <name evidence="1" type="ORF">PGLA2088_LOCUS35825</name>
</gene>
<evidence type="ECO:0000313" key="2">
    <source>
        <dbReference type="Proteomes" id="UP000626109"/>
    </source>
</evidence>
<feature type="non-terminal residue" evidence="1">
    <location>
        <position position="159"/>
    </location>
</feature>
<protein>
    <recommendedName>
        <fullName evidence="3">NYN domain-containing protein</fullName>
    </recommendedName>
</protein>
<dbReference type="EMBL" id="CAJNNW010031952">
    <property type="protein sequence ID" value="CAE8710169.1"/>
    <property type="molecule type" value="Genomic_DNA"/>
</dbReference>